<dbReference type="InterPro" id="IPR000671">
    <property type="entry name" value="Peptidase_A31"/>
</dbReference>
<evidence type="ECO:0000313" key="5">
    <source>
        <dbReference type="EMBL" id="EZQ01604.1"/>
    </source>
</evidence>
<organism evidence="5 6">
    <name type="scientific">Candidatus Acidianus copahuensis</name>
    <dbReference type="NCBI Taxonomy" id="1160895"/>
    <lineage>
        <taxon>Archaea</taxon>
        <taxon>Thermoproteota</taxon>
        <taxon>Thermoprotei</taxon>
        <taxon>Sulfolobales</taxon>
        <taxon>Sulfolobaceae</taxon>
        <taxon>Acidianus</taxon>
    </lineage>
</organism>
<dbReference type="AlphaFoldDB" id="A0A031LK40"/>
<evidence type="ECO:0000256" key="4">
    <source>
        <dbReference type="ARBA" id="ARBA00022801"/>
    </source>
</evidence>
<dbReference type="EMBL" id="JFZT01000066">
    <property type="protein sequence ID" value="EZQ01604.1"/>
    <property type="molecule type" value="Genomic_DNA"/>
</dbReference>
<dbReference type="GO" id="GO:0008047">
    <property type="term" value="F:enzyme activator activity"/>
    <property type="evidence" value="ECO:0007669"/>
    <property type="project" value="InterPro"/>
</dbReference>
<dbReference type="InterPro" id="IPR023430">
    <property type="entry name" value="Pept_HybD-like_dom_sf"/>
</dbReference>
<evidence type="ECO:0000256" key="3">
    <source>
        <dbReference type="ARBA" id="ARBA00022750"/>
    </source>
</evidence>
<comment type="caution">
    <text evidence="5">The sequence shown here is derived from an EMBL/GenBank/DDBJ whole genome shotgun (WGS) entry which is preliminary data.</text>
</comment>
<keyword evidence="3" id="KW-0064">Aspartyl protease</keyword>
<reference evidence="5 6" key="1">
    <citation type="submission" date="2014-03" db="EMBL/GenBank/DDBJ databases">
        <title>Draft genome sequence of the novel thermoacidophilic archaea Acidianus copahuensis ALE1 strain, isolated from Copahue volcanic area in Neuquen Argentina.</title>
        <authorList>
            <person name="Urbieta M.S."/>
            <person name="Rascovan N."/>
            <person name="Castro C."/>
            <person name="Revale S."/>
            <person name="Giaveno M.A."/>
            <person name="Vazquez M.P."/>
            <person name="Donati E.R."/>
        </authorList>
    </citation>
    <scope>NUCLEOTIDE SEQUENCE [LARGE SCALE GENOMIC DNA]</scope>
    <source>
        <strain evidence="5 6">ALE1</strain>
    </source>
</reference>
<dbReference type="Gene3D" id="3.40.50.1450">
    <property type="entry name" value="HybD-like"/>
    <property type="match status" value="1"/>
</dbReference>
<evidence type="ECO:0000256" key="1">
    <source>
        <dbReference type="ARBA" id="ARBA00006814"/>
    </source>
</evidence>
<sequence length="159" mass="18134">MAVKVIGIGNRLYGDDAIGSLVAECLNFYDAEANGFQALSFIKKEDIIFFIDAMLMDEDYGLFKIDVNKEYEVDISDPHRLSPVQVIFLAKRSGELPSEAYILAIKPERVDWPGLSERVIQRAEGLFTKYREFLSKYGIEVNPKQLKSCLKSKEKITWT</sequence>
<accession>A0A031LK40</accession>
<evidence type="ECO:0000256" key="2">
    <source>
        <dbReference type="ARBA" id="ARBA00022670"/>
    </source>
</evidence>
<dbReference type="Proteomes" id="UP000024332">
    <property type="component" value="Unassembled WGS sequence"/>
</dbReference>
<keyword evidence="4" id="KW-0378">Hydrolase</keyword>
<dbReference type="STRING" id="1160895.CM19_12800"/>
<evidence type="ECO:0000313" key="6">
    <source>
        <dbReference type="Proteomes" id="UP000024332"/>
    </source>
</evidence>
<dbReference type="NCBIfam" id="TIGR00072">
    <property type="entry name" value="hydrog_prot"/>
    <property type="match status" value="1"/>
</dbReference>
<dbReference type="GO" id="GO:0016485">
    <property type="term" value="P:protein processing"/>
    <property type="evidence" value="ECO:0007669"/>
    <property type="project" value="TreeGrafter"/>
</dbReference>
<protein>
    <submittedName>
        <fullName evidence="5">Hydrogenase maturation protease</fullName>
    </submittedName>
</protein>
<dbReference type="OrthoDB" id="44145at2157"/>
<dbReference type="GO" id="GO:0004190">
    <property type="term" value="F:aspartic-type endopeptidase activity"/>
    <property type="evidence" value="ECO:0007669"/>
    <property type="project" value="UniProtKB-KW"/>
</dbReference>
<gene>
    <name evidence="5" type="ORF">CM19_12800</name>
</gene>
<name>A0A031LK40_9CREN</name>
<comment type="similarity">
    <text evidence="1">Belongs to the peptidase A31 family.</text>
</comment>
<dbReference type="PANTHER" id="PTHR30302:SF1">
    <property type="entry name" value="HYDROGENASE 2 MATURATION PROTEASE"/>
    <property type="match status" value="1"/>
</dbReference>
<dbReference type="PANTHER" id="PTHR30302">
    <property type="entry name" value="HYDROGENASE 1 MATURATION PROTEASE"/>
    <property type="match status" value="1"/>
</dbReference>
<proteinExistence type="inferred from homology"/>
<dbReference type="SUPFAM" id="SSF53163">
    <property type="entry name" value="HybD-like"/>
    <property type="match status" value="1"/>
</dbReference>
<keyword evidence="6" id="KW-1185">Reference proteome</keyword>
<dbReference type="RefSeq" id="WP_048100719.1">
    <property type="nucleotide sequence ID" value="NZ_JFZT01000066.1"/>
</dbReference>
<keyword evidence="2 5" id="KW-0645">Protease</keyword>